<evidence type="ECO:0000256" key="3">
    <source>
        <dbReference type="ARBA" id="ARBA00023146"/>
    </source>
</evidence>
<gene>
    <name evidence="5" type="ORF">ENR47_08565</name>
</gene>
<keyword evidence="3" id="KW-0030">Aminoacyl-tRNA synthetase</keyword>
<dbReference type="InterPro" id="IPR004154">
    <property type="entry name" value="Anticodon-bd"/>
</dbReference>
<dbReference type="EMBL" id="DSRD01000537">
    <property type="protein sequence ID" value="HGW94318.1"/>
    <property type="molecule type" value="Genomic_DNA"/>
</dbReference>
<dbReference type="Gene3D" id="3.40.50.800">
    <property type="entry name" value="Anticodon-binding domain"/>
    <property type="match status" value="1"/>
</dbReference>
<protein>
    <submittedName>
        <fullName evidence="5">Histidine--tRNA ligase</fullName>
    </submittedName>
</protein>
<evidence type="ECO:0000259" key="4">
    <source>
        <dbReference type="Pfam" id="PF03129"/>
    </source>
</evidence>
<keyword evidence="1" id="KW-0963">Cytoplasm</keyword>
<feature type="non-terminal residue" evidence="5">
    <location>
        <position position="1"/>
    </location>
</feature>
<evidence type="ECO:0000313" key="5">
    <source>
        <dbReference type="EMBL" id="HGW94318.1"/>
    </source>
</evidence>
<dbReference type="GO" id="GO:0004812">
    <property type="term" value="F:aminoacyl-tRNA ligase activity"/>
    <property type="evidence" value="ECO:0007669"/>
    <property type="project" value="UniProtKB-KW"/>
</dbReference>
<proteinExistence type="predicted"/>
<accession>A0A832M4A4</accession>
<feature type="domain" description="Anticodon-binding" evidence="4">
    <location>
        <begin position="1"/>
        <end position="66"/>
    </location>
</feature>
<dbReference type="SUPFAM" id="SSF52954">
    <property type="entry name" value="Class II aaRS ABD-related"/>
    <property type="match status" value="1"/>
</dbReference>
<sequence>LRHSGFIVELDMSGSAFSKQFKRADRSGAAACLILGDTEAENQFVQLKWLATGVQQAFPQAELLSITDELRQQIQAVRNNH</sequence>
<dbReference type="InterPro" id="IPR036621">
    <property type="entry name" value="Anticodon-bd_dom_sf"/>
</dbReference>
<dbReference type="Pfam" id="PF03129">
    <property type="entry name" value="HGTP_anticodon"/>
    <property type="match status" value="1"/>
</dbReference>
<evidence type="ECO:0000256" key="1">
    <source>
        <dbReference type="ARBA" id="ARBA00022490"/>
    </source>
</evidence>
<dbReference type="AlphaFoldDB" id="A0A832M4A4"/>
<comment type="caution">
    <text evidence="5">The sequence shown here is derived from an EMBL/GenBank/DDBJ whole genome shotgun (WGS) entry which is preliminary data.</text>
</comment>
<keyword evidence="5" id="KW-0436">Ligase</keyword>
<reference evidence="5" key="1">
    <citation type="journal article" date="2020" name="mSystems">
        <title>Genome- and Community-Level Interaction Insights into Carbon Utilization and Element Cycling Functions of Hydrothermarchaeota in Hydrothermal Sediment.</title>
        <authorList>
            <person name="Zhou Z."/>
            <person name="Liu Y."/>
            <person name="Xu W."/>
            <person name="Pan J."/>
            <person name="Luo Z.H."/>
            <person name="Li M."/>
        </authorList>
    </citation>
    <scope>NUCLEOTIDE SEQUENCE [LARGE SCALE GENOMIC DNA]</scope>
    <source>
        <strain evidence="5">SpSt-402</strain>
    </source>
</reference>
<evidence type="ECO:0000256" key="2">
    <source>
        <dbReference type="ARBA" id="ARBA00022840"/>
    </source>
</evidence>
<keyword evidence="2" id="KW-0547">Nucleotide-binding</keyword>
<dbReference type="GO" id="GO:0005524">
    <property type="term" value="F:ATP binding"/>
    <property type="evidence" value="ECO:0007669"/>
    <property type="project" value="UniProtKB-KW"/>
</dbReference>
<dbReference type="GO" id="GO:0006418">
    <property type="term" value="P:tRNA aminoacylation for protein translation"/>
    <property type="evidence" value="ECO:0007669"/>
    <property type="project" value="UniProtKB-ARBA"/>
</dbReference>
<organism evidence="5">
    <name type="scientific">Oscillatoriales cyanobacterium SpSt-402</name>
    <dbReference type="NCBI Taxonomy" id="2282168"/>
    <lineage>
        <taxon>Bacteria</taxon>
        <taxon>Bacillati</taxon>
        <taxon>Cyanobacteriota</taxon>
        <taxon>Cyanophyceae</taxon>
        <taxon>Oscillatoriophycideae</taxon>
        <taxon>Oscillatoriales</taxon>
    </lineage>
</organism>
<keyword evidence="2" id="KW-0067">ATP-binding</keyword>
<name>A0A832M4A4_9CYAN</name>